<dbReference type="InterPro" id="IPR011009">
    <property type="entry name" value="Kinase-like_dom_sf"/>
</dbReference>
<dbReference type="InterPro" id="IPR014001">
    <property type="entry name" value="Helicase_ATP-bd"/>
</dbReference>
<dbReference type="FunFam" id="1.10.510.10:FF:000771">
    <property type="entry name" value="Uncharacterized protein"/>
    <property type="match status" value="1"/>
</dbReference>
<dbReference type="InterPro" id="IPR008271">
    <property type="entry name" value="Ser/Thr_kinase_AS"/>
</dbReference>
<dbReference type="GO" id="GO:0005829">
    <property type="term" value="C:cytosol"/>
    <property type="evidence" value="ECO:0000318"/>
    <property type="project" value="GO_Central"/>
</dbReference>
<dbReference type="PROSITE" id="PS51192">
    <property type="entry name" value="HELICASE_ATP_BIND_1"/>
    <property type="match status" value="1"/>
</dbReference>
<keyword evidence="4" id="KW-0378">Hydrolase</keyword>
<dbReference type="PROSITE" id="PS50011">
    <property type="entry name" value="PROTEIN_KINASE_DOM"/>
    <property type="match status" value="1"/>
</dbReference>
<dbReference type="PROSITE" id="PS50222">
    <property type="entry name" value="EF_HAND_2"/>
    <property type="match status" value="3"/>
</dbReference>
<dbReference type="PROSITE" id="PS00107">
    <property type="entry name" value="PROTEIN_KINASE_ATP"/>
    <property type="match status" value="1"/>
</dbReference>
<dbReference type="GO" id="GO:0005524">
    <property type="term" value="F:ATP binding"/>
    <property type="evidence" value="ECO:0007669"/>
    <property type="project" value="UniProtKB-UniRule"/>
</dbReference>
<evidence type="ECO:0000313" key="16">
    <source>
        <dbReference type="Proteomes" id="UP000000600"/>
    </source>
</evidence>
<dbReference type="SUPFAM" id="SSF56112">
    <property type="entry name" value="Protein kinase-like (PK-like)"/>
    <property type="match status" value="1"/>
</dbReference>
<proteinExistence type="inferred from homology"/>
<dbReference type="CDD" id="cd00051">
    <property type="entry name" value="EFh"/>
    <property type="match status" value="2"/>
</dbReference>
<keyword evidence="1" id="KW-0808">Transferase</keyword>
<feature type="compositionally biased region" description="Low complexity" evidence="10">
    <location>
        <begin position="477"/>
        <end position="532"/>
    </location>
</feature>
<feature type="domain" description="EF-hand" evidence="12">
    <location>
        <begin position="347"/>
        <end position="382"/>
    </location>
</feature>
<feature type="compositionally biased region" description="Low complexity" evidence="10">
    <location>
        <begin position="544"/>
        <end position="559"/>
    </location>
</feature>
<protein>
    <submittedName>
        <fullName evidence="15">Uncharacterized protein</fullName>
    </submittedName>
</protein>
<dbReference type="GO" id="GO:0000045">
    <property type="term" value="P:autophagosome assembly"/>
    <property type="evidence" value="ECO:0000318"/>
    <property type="project" value="GO_Central"/>
</dbReference>
<dbReference type="InParanoid" id="A0BWN9"/>
<feature type="binding site" evidence="9">
    <location>
        <position position="47"/>
    </location>
    <ligand>
        <name>ATP</name>
        <dbReference type="ChEBI" id="CHEBI:30616"/>
    </ligand>
</feature>
<dbReference type="GO" id="GO:0016020">
    <property type="term" value="C:membrane"/>
    <property type="evidence" value="ECO:0000318"/>
    <property type="project" value="GO_Central"/>
</dbReference>
<evidence type="ECO:0000259" key="12">
    <source>
        <dbReference type="PROSITE" id="PS50222"/>
    </source>
</evidence>
<dbReference type="PANTHER" id="PTHR24348">
    <property type="entry name" value="SERINE/THREONINE-PROTEIN KINASE UNC-51-RELATED"/>
    <property type="match status" value="1"/>
</dbReference>
<feature type="region of interest" description="Disordered" evidence="10">
    <location>
        <begin position="477"/>
        <end position="559"/>
    </location>
</feature>
<evidence type="ECO:0000256" key="1">
    <source>
        <dbReference type="ARBA" id="ARBA00022679"/>
    </source>
</evidence>
<evidence type="ECO:0000256" key="4">
    <source>
        <dbReference type="ARBA" id="ARBA00022801"/>
    </source>
</evidence>
<dbReference type="PANTHER" id="PTHR24348:SF22">
    <property type="entry name" value="NON-SPECIFIC SERINE_THREONINE PROTEIN KINASE"/>
    <property type="match status" value="1"/>
</dbReference>
<dbReference type="PROSITE" id="PS51194">
    <property type="entry name" value="HELICASE_CTER"/>
    <property type="match status" value="1"/>
</dbReference>
<accession>A0BWN9</accession>
<dbReference type="SMART" id="SM00220">
    <property type="entry name" value="S_TKc"/>
    <property type="match status" value="1"/>
</dbReference>
<dbReference type="GO" id="GO:0005776">
    <property type="term" value="C:autophagosome"/>
    <property type="evidence" value="ECO:0000318"/>
    <property type="project" value="GO_Central"/>
</dbReference>
<evidence type="ECO:0000259" key="13">
    <source>
        <dbReference type="PROSITE" id="PS51192"/>
    </source>
</evidence>
<dbReference type="RefSeq" id="XP_001430354.1">
    <property type="nucleotide sequence ID" value="XM_001430317.1"/>
</dbReference>
<dbReference type="STRING" id="5888.A0BWN9"/>
<dbReference type="SMART" id="SM00490">
    <property type="entry name" value="HELICc"/>
    <property type="match status" value="1"/>
</dbReference>
<dbReference type="InterPro" id="IPR027417">
    <property type="entry name" value="P-loop_NTPase"/>
</dbReference>
<evidence type="ECO:0000256" key="3">
    <source>
        <dbReference type="ARBA" id="ARBA00022777"/>
    </source>
</evidence>
<dbReference type="GO" id="GO:0005737">
    <property type="term" value="C:cytoplasm"/>
    <property type="evidence" value="ECO:0000318"/>
    <property type="project" value="GO_Central"/>
</dbReference>
<dbReference type="CDD" id="cd00268">
    <property type="entry name" value="DEADc"/>
    <property type="match status" value="1"/>
</dbReference>
<dbReference type="SUPFAM" id="SSF52540">
    <property type="entry name" value="P-loop containing nucleoside triphosphate hydrolases"/>
    <property type="match status" value="1"/>
</dbReference>
<dbReference type="Gene3D" id="1.10.238.10">
    <property type="entry name" value="EF-hand"/>
    <property type="match status" value="2"/>
</dbReference>
<organism evidence="15 16">
    <name type="scientific">Paramecium tetraurelia</name>
    <dbReference type="NCBI Taxonomy" id="5888"/>
    <lineage>
        <taxon>Eukaryota</taxon>
        <taxon>Sar</taxon>
        <taxon>Alveolata</taxon>
        <taxon>Ciliophora</taxon>
        <taxon>Intramacronucleata</taxon>
        <taxon>Oligohymenophorea</taxon>
        <taxon>Peniculida</taxon>
        <taxon>Parameciidae</taxon>
        <taxon>Paramecium</taxon>
    </lineage>
</organism>
<dbReference type="eggNOG" id="KOG0330">
    <property type="taxonomic scope" value="Eukaryota"/>
</dbReference>
<dbReference type="GO" id="GO:0004674">
    <property type="term" value="F:protein serine/threonine kinase activity"/>
    <property type="evidence" value="ECO:0000318"/>
    <property type="project" value="GO_Central"/>
</dbReference>
<feature type="compositionally biased region" description="Basic and acidic residues" evidence="10">
    <location>
        <begin position="1061"/>
        <end position="1081"/>
    </location>
</feature>
<evidence type="ECO:0000256" key="5">
    <source>
        <dbReference type="ARBA" id="ARBA00022806"/>
    </source>
</evidence>
<dbReference type="Pfam" id="PF00069">
    <property type="entry name" value="Pkinase"/>
    <property type="match status" value="1"/>
</dbReference>
<dbReference type="PROSITE" id="PS00108">
    <property type="entry name" value="PROTEIN_KINASE_ST"/>
    <property type="match status" value="1"/>
</dbReference>
<dbReference type="Gene3D" id="3.40.50.300">
    <property type="entry name" value="P-loop containing nucleotide triphosphate hydrolases"/>
    <property type="match status" value="2"/>
</dbReference>
<dbReference type="CDD" id="cd18787">
    <property type="entry name" value="SF2_C_DEAD"/>
    <property type="match status" value="1"/>
</dbReference>
<dbReference type="EMBL" id="CT868022">
    <property type="protein sequence ID" value="CAK62956.1"/>
    <property type="molecule type" value="Genomic_DNA"/>
</dbReference>
<dbReference type="eggNOG" id="KOG0595">
    <property type="taxonomic scope" value="Eukaryota"/>
</dbReference>
<keyword evidence="16" id="KW-1185">Reference proteome</keyword>
<dbReference type="InterPro" id="IPR045269">
    <property type="entry name" value="Atg1-like"/>
</dbReference>
<keyword evidence="3" id="KW-0418">Kinase</keyword>
<dbReference type="KEGG" id="ptm:GSPATT00032808001"/>
<evidence type="ECO:0000256" key="10">
    <source>
        <dbReference type="SAM" id="MobiDB-lite"/>
    </source>
</evidence>
<feature type="compositionally biased region" description="Polar residues" evidence="10">
    <location>
        <begin position="533"/>
        <end position="543"/>
    </location>
</feature>
<dbReference type="Gene3D" id="3.30.200.20">
    <property type="entry name" value="Phosphorylase Kinase, domain 1"/>
    <property type="match status" value="1"/>
</dbReference>
<dbReference type="InterPro" id="IPR002048">
    <property type="entry name" value="EF_hand_dom"/>
</dbReference>
<dbReference type="InterPro" id="IPR000719">
    <property type="entry name" value="Prot_kinase_dom"/>
</dbReference>
<dbReference type="GO" id="GO:0003676">
    <property type="term" value="F:nucleic acid binding"/>
    <property type="evidence" value="ECO:0007669"/>
    <property type="project" value="InterPro"/>
</dbReference>
<evidence type="ECO:0000256" key="8">
    <source>
        <dbReference type="ARBA" id="ARBA00024334"/>
    </source>
</evidence>
<evidence type="ECO:0000259" key="11">
    <source>
        <dbReference type="PROSITE" id="PS50011"/>
    </source>
</evidence>
<dbReference type="Pfam" id="PF00270">
    <property type="entry name" value="DEAD"/>
    <property type="match status" value="1"/>
</dbReference>
<evidence type="ECO:0000313" key="15">
    <source>
        <dbReference type="EMBL" id="CAK62956.1"/>
    </source>
</evidence>
<keyword evidence="6" id="KW-0106">Calcium</keyword>
<dbReference type="OrthoDB" id="10256233at2759"/>
<dbReference type="HOGENOM" id="CLU_278802_0_0_1"/>
<dbReference type="GO" id="GO:0005509">
    <property type="term" value="F:calcium ion binding"/>
    <property type="evidence" value="ECO:0007669"/>
    <property type="project" value="InterPro"/>
</dbReference>
<evidence type="ECO:0000256" key="6">
    <source>
        <dbReference type="ARBA" id="ARBA00022837"/>
    </source>
</evidence>
<dbReference type="InterPro" id="IPR011545">
    <property type="entry name" value="DEAD/DEAH_box_helicase_dom"/>
</dbReference>
<name>A0BWN9_PARTE</name>
<dbReference type="PROSITE" id="PS00018">
    <property type="entry name" value="EF_HAND_1"/>
    <property type="match status" value="3"/>
</dbReference>
<evidence type="ECO:0000256" key="9">
    <source>
        <dbReference type="PROSITE-ProRule" id="PRU10141"/>
    </source>
</evidence>
<dbReference type="InterPro" id="IPR001650">
    <property type="entry name" value="Helicase_C-like"/>
</dbReference>
<feature type="domain" description="Helicase ATP-binding" evidence="13">
    <location>
        <begin position="714"/>
        <end position="894"/>
    </location>
</feature>
<evidence type="ECO:0000259" key="14">
    <source>
        <dbReference type="PROSITE" id="PS51194"/>
    </source>
</evidence>
<dbReference type="SMART" id="SM00487">
    <property type="entry name" value="DEXDc"/>
    <property type="match status" value="1"/>
</dbReference>
<dbReference type="InterPro" id="IPR018247">
    <property type="entry name" value="EF_Hand_1_Ca_BS"/>
</dbReference>
<dbReference type="InterPro" id="IPR044742">
    <property type="entry name" value="DEAD/DEAH_RhlB"/>
</dbReference>
<dbReference type="SMART" id="SM00054">
    <property type="entry name" value="EFh"/>
    <property type="match status" value="4"/>
</dbReference>
<dbReference type="GeneID" id="5016138"/>
<feature type="region of interest" description="Disordered" evidence="10">
    <location>
        <begin position="1061"/>
        <end position="1133"/>
    </location>
</feature>
<reference evidence="15 16" key="1">
    <citation type="journal article" date="2006" name="Nature">
        <title>Global trends of whole-genome duplications revealed by the ciliate Paramecium tetraurelia.</title>
        <authorList>
            <consortium name="Genoscope"/>
            <person name="Aury J.-M."/>
            <person name="Jaillon O."/>
            <person name="Duret L."/>
            <person name="Noel B."/>
            <person name="Jubin C."/>
            <person name="Porcel B.M."/>
            <person name="Segurens B."/>
            <person name="Daubin V."/>
            <person name="Anthouard V."/>
            <person name="Aiach N."/>
            <person name="Arnaiz O."/>
            <person name="Billaut A."/>
            <person name="Beisson J."/>
            <person name="Blanc I."/>
            <person name="Bouhouche K."/>
            <person name="Camara F."/>
            <person name="Duharcourt S."/>
            <person name="Guigo R."/>
            <person name="Gogendeau D."/>
            <person name="Katinka M."/>
            <person name="Keller A.-M."/>
            <person name="Kissmehl R."/>
            <person name="Klotz C."/>
            <person name="Koll F."/>
            <person name="Le Moue A."/>
            <person name="Lepere C."/>
            <person name="Malinsky S."/>
            <person name="Nowacki M."/>
            <person name="Nowak J.K."/>
            <person name="Plattner H."/>
            <person name="Poulain J."/>
            <person name="Ruiz F."/>
            <person name="Serrano V."/>
            <person name="Zagulski M."/>
            <person name="Dessen P."/>
            <person name="Betermier M."/>
            <person name="Weissenbach J."/>
            <person name="Scarpelli C."/>
            <person name="Schachter V."/>
            <person name="Sperling L."/>
            <person name="Meyer E."/>
            <person name="Cohen J."/>
            <person name="Wincker P."/>
        </authorList>
    </citation>
    <scope>NUCLEOTIDE SEQUENCE [LARGE SCALE GENOMIC DNA]</scope>
    <source>
        <strain evidence="15 16">Stock d4-2</strain>
    </source>
</reference>
<dbReference type="Pfam" id="PF13499">
    <property type="entry name" value="EF-hand_7"/>
    <property type="match status" value="2"/>
</dbReference>
<feature type="domain" description="EF-hand" evidence="12">
    <location>
        <begin position="311"/>
        <end position="346"/>
    </location>
</feature>
<sequence>MGEKKVDRFVFKMSDKIGQGSYGQVFYLHMKVFKGQDEKTKQLVAIKMVSKALINEDEYLRDGLMNEIKIMRDLQGNNVVRFIDVLETNNNYYIVQEFCDGGDLQKQNLNKVSQLKKKKFLPQKEAIQLFIDVLLGMIELVKKGIIHRDLKPANILINKGIYKIADFGFSKAIDNFRKQMIESVVGTPLYQSLQLLKAEKYTSKSDIWSLGFIFYETLFGQTPWIARSIPELVKNITSVPLKFPQDKNVDPQILDMIRGCLQLQEKDRLGWDQLYRHACFGQSFSFYTNQAKQLEDKAMFLVQDLRFKVMKDKIDLEKVFIKYDKSGDNSLDMKELTLLLHEIDPKLDREEIEYIFNKIDLDSSNSIELNEFKKWLEENQVQMSMRNQSKPHIQRKGTVEMPKVYPNNSEQVIPDFDNTQHVQHISPQQQQQQQIGSQQQQQYQKQYTNQQSQQYPQQQQQQQQQVGTQQQQYQKQYSNQLSQQYPQLPQQQQQQYPPQQYSQQFQYPNSPGQQGTAGSQQQYQMQSQPFPQMNNSQQFNQGFYQQPPAYIPNQQPQPPQNLAQERAMLTIQKLVIAIEKYNINIYDLFRKYDKTESQSLDMKEFGVMLRKIDSQLTDQDINQAFWIFDVDRSQEITFKEFQDGIVSYLNQWKAQCWLPILKILNYQKQFSMFKLCYRFTKTHLPVFKQYPLHPKILEILDTKGLHTATPVQDMMFSCQDKVRLLIGPTGTGKTYAYLLPILGKLKQEEEEQNKILTEQNKPRAIVVVSTKELAEQVEDVSQEFTKAMKLSTIALGKGTFKREQSYLQEGVDLVVTTLERLQRHRSAQSIYLSRVQHYVVDEIDTLLDASMQDDLKKLATYFKDKDAMTTYCGATYSTKVKNFIESQYKKDIALLIEKQSHMHLENLSHDFVHCTTLDKSEPFIALYKECQTKFKGSIIIFCNEITSCHFLEFFCKKNGIKTVSLHGDLPKGMRSQNVAEFRSQQCKVLITTDLGARGLDFPFVDAVINFDFPNSTSDYLHRAGRAGRAGKKGFIYSLYHNSEQSVIDELRKANEGERPIRIEESAYSKTNKEDSPKEKVVKSKSQQQQQQQQSPKSKTQKHYVKGYKPAQKQTKQERTSSKSYFKKVHEGKV</sequence>
<dbReference type="Pfam" id="PF00271">
    <property type="entry name" value="Helicase_C"/>
    <property type="match status" value="1"/>
</dbReference>
<evidence type="ECO:0000256" key="2">
    <source>
        <dbReference type="ARBA" id="ARBA00022741"/>
    </source>
</evidence>
<dbReference type="Proteomes" id="UP000000600">
    <property type="component" value="Unassembled WGS sequence"/>
</dbReference>
<feature type="domain" description="Protein kinase" evidence="11">
    <location>
        <begin position="11"/>
        <end position="280"/>
    </location>
</feature>
<dbReference type="AlphaFoldDB" id="A0BWN9"/>
<dbReference type="Gene3D" id="1.10.510.10">
    <property type="entry name" value="Transferase(Phosphotransferase) domain 1"/>
    <property type="match status" value="1"/>
</dbReference>
<dbReference type="SUPFAM" id="SSF47473">
    <property type="entry name" value="EF-hand"/>
    <property type="match status" value="1"/>
</dbReference>
<feature type="compositionally biased region" description="Low complexity" evidence="10">
    <location>
        <begin position="1083"/>
        <end position="1097"/>
    </location>
</feature>
<feature type="domain" description="EF-hand" evidence="12">
    <location>
        <begin position="616"/>
        <end position="651"/>
    </location>
</feature>
<feature type="domain" description="Helicase C-terminal" evidence="14">
    <location>
        <begin position="922"/>
        <end position="1073"/>
    </location>
</feature>
<keyword evidence="5" id="KW-0347">Helicase</keyword>
<comment type="similarity">
    <text evidence="8">Belongs to the protein kinase superfamily. Ser/Thr protein kinase family. CDPK subfamily.</text>
</comment>
<dbReference type="InterPro" id="IPR017441">
    <property type="entry name" value="Protein_kinase_ATP_BS"/>
</dbReference>
<keyword evidence="2 9" id="KW-0547">Nucleotide-binding</keyword>
<dbReference type="GO" id="GO:0010506">
    <property type="term" value="P:regulation of autophagy"/>
    <property type="evidence" value="ECO:0000318"/>
    <property type="project" value="GO_Central"/>
</dbReference>
<evidence type="ECO:0000256" key="7">
    <source>
        <dbReference type="ARBA" id="ARBA00022840"/>
    </source>
</evidence>
<keyword evidence="7 9" id="KW-0067">ATP-binding</keyword>
<dbReference type="GO" id="GO:0000407">
    <property type="term" value="C:phagophore assembly site"/>
    <property type="evidence" value="ECO:0000318"/>
    <property type="project" value="GO_Central"/>
</dbReference>
<dbReference type="InterPro" id="IPR011992">
    <property type="entry name" value="EF-hand-dom_pair"/>
</dbReference>
<gene>
    <name evidence="15" type="ORF">GSPATT00032808001</name>
</gene>